<evidence type="ECO:0000313" key="3">
    <source>
        <dbReference type="Proteomes" id="UP000237000"/>
    </source>
</evidence>
<name>A0A2P5FZY8_TREOI</name>
<gene>
    <name evidence="2" type="ORF">TorRG33x02_005610</name>
</gene>
<feature type="compositionally biased region" description="Low complexity" evidence="1">
    <location>
        <begin position="10"/>
        <end position="23"/>
    </location>
</feature>
<feature type="region of interest" description="Disordered" evidence="1">
    <location>
        <begin position="1"/>
        <end position="23"/>
    </location>
</feature>
<accession>A0A2P5FZY8</accession>
<reference evidence="3" key="1">
    <citation type="submission" date="2016-06" db="EMBL/GenBank/DDBJ databases">
        <title>Parallel loss of symbiosis genes in relatives of nitrogen-fixing non-legume Parasponia.</title>
        <authorList>
            <person name="Van Velzen R."/>
            <person name="Holmer R."/>
            <person name="Bu F."/>
            <person name="Rutten L."/>
            <person name="Van Zeijl A."/>
            <person name="Liu W."/>
            <person name="Santuari L."/>
            <person name="Cao Q."/>
            <person name="Sharma T."/>
            <person name="Shen D."/>
            <person name="Roswanjaya Y."/>
            <person name="Wardhani T."/>
            <person name="Kalhor M.S."/>
            <person name="Jansen J."/>
            <person name="Van den Hoogen J."/>
            <person name="Gungor B."/>
            <person name="Hartog M."/>
            <person name="Hontelez J."/>
            <person name="Verver J."/>
            <person name="Yang W.-C."/>
            <person name="Schijlen E."/>
            <person name="Repin R."/>
            <person name="Schilthuizen M."/>
            <person name="Schranz E."/>
            <person name="Heidstra R."/>
            <person name="Miyata K."/>
            <person name="Fedorova E."/>
            <person name="Kohlen W."/>
            <person name="Bisseling T."/>
            <person name="Smit S."/>
            <person name="Geurts R."/>
        </authorList>
    </citation>
    <scope>NUCLEOTIDE SEQUENCE [LARGE SCALE GENOMIC DNA]</scope>
    <source>
        <strain evidence="3">cv. RG33-2</strain>
    </source>
</reference>
<proteinExistence type="predicted"/>
<keyword evidence="3" id="KW-1185">Reference proteome</keyword>
<comment type="caution">
    <text evidence="2">The sequence shown here is derived from an EMBL/GenBank/DDBJ whole genome shotgun (WGS) entry which is preliminary data.</text>
</comment>
<protein>
    <submittedName>
        <fullName evidence="2">Uncharacterized protein</fullName>
    </submittedName>
</protein>
<dbReference type="EMBL" id="JXTC01000002">
    <property type="protein sequence ID" value="POO03356.1"/>
    <property type="molecule type" value="Genomic_DNA"/>
</dbReference>
<dbReference type="AlphaFoldDB" id="A0A2P5FZY8"/>
<evidence type="ECO:0000313" key="2">
    <source>
        <dbReference type="EMBL" id="POO03356.1"/>
    </source>
</evidence>
<dbReference type="Proteomes" id="UP000237000">
    <property type="component" value="Unassembled WGS sequence"/>
</dbReference>
<dbReference type="InParanoid" id="A0A2P5FZY8"/>
<sequence>MRLSRLLKRSSYTTPASSPVTSSSHSECLLFKKDTLELVKHSRWGGSLDVIIENHSSKSLFDEVVPAARDLMASGANKFNPSPPWTTPPISAIPLPSLLYLARSVQWSLYDKADFEFNDRADNSNNSTPPTVARCQLWNWQSTSFGQFMFQVPKT</sequence>
<organism evidence="2 3">
    <name type="scientific">Trema orientale</name>
    <name type="common">Charcoal tree</name>
    <name type="synonym">Celtis orientalis</name>
    <dbReference type="NCBI Taxonomy" id="63057"/>
    <lineage>
        <taxon>Eukaryota</taxon>
        <taxon>Viridiplantae</taxon>
        <taxon>Streptophyta</taxon>
        <taxon>Embryophyta</taxon>
        <taxon>Tracheophyta</taxon>
        <taxon>Spermatophyta</taxon>
        <taxon>Magnoliopsida</taxon>
        <taxon>eudicotyledons</taxon>
        <taxon>Gunneridae</taxon>
        <taxon>Pentapetalae</taxon>
        <taxon>rosids</taxon>
        <taxon>fabids</taxon>
        <taxon>Rosales</taxon>
        <taxon>Cannabaceae</taxon>
        <taxon>Trema</taxon>
    </lineage>
</organism>
<evidence type="ECO:0000256" key="1">
    <source>
        <dbReference type="SAM" id="MobiDB-lite"/>
    </source>
</evidence>